<evidence type="ECO:0000313" key="6">
    <source>
        <dbReference type="Proteomes" id="UP000183894"/>
    </source>
</evidence>
<dbReference type="Gene3D" id="3.40.50.300">
    <property type="entry name" value="P-loop containing nucleotide triphosphate hydrolases"/>
    <property type="match status" value="1"/>
</dbReference>
<name>A0A1H7SJV8_HALLR</name>
<dbReference type="SUPFAM" id="SSF52540">
    <property type="entry name" value="P-loop containing nucleoside triphosphate hydrolases"/>
    <property type="match status" value="1"/>
</dbReference>
<dbReference type="Pfam" id="PF01656">
    <property type="entry name" value="CbiA"/>
    <property type="match status" value="1"/>
</dbReference>
<dbReference type="GO" id="GO:0016887">
    <property type="term" value="F:ATP hydrolysis activity"/>
    <property type="evidence" value="ECO:0007669"/>
    <property type="project" value="TreeGrafter"/>
</dbReference>
<feature type="domain" description="CobQ/CobB/MinD/ParA nucleotide binding" evidence="4">
    <location>
        <begin position="2"/>
        <end position="154"/>
    </location>
</feature>
<keyword evidence="1" id="KW-0547">Nucleotide-binding</keyword>
<keyword evidence="2" id="KW-0067">ATP-binding</keyword>
<organism evidence="5 6">
    <name type="scientific">Haloferax larsenii</name>
    <dbReference type="NCBI Taxonomy" id="302484"/>
    <lineage>
        <taxon>Archaea</taxon>
        <taxon>Methanobacteriati</taxon>
        <taxon>Methanobacteriota</taxon>
        <taxon>Stenosarchaea group</taxon>
        <taxon>Halobacteria</taxon>
        <taxon>Halobacteriales</taxon>
        <taxon>Haloferacaceae</taxon>
        <taxon>Haloferax</taxon>
    </lineage>
</organism>
<dbReference type="GO" id="GO:0005524">
    <property type="term" value="F:ATP binding"/>
    <property type="evidence" value="ECO:0007669"/>
    <property type="project" value="UniProtKB-KW"/>
</dbReference>
<accession>A0A1H7SJV8</accession>
<dbReference type="InterPro" id="IPR050625">
    <property type="entry name" value="ParA/MinD_ATPase"/>
</dbReference>
<dbReference type="InterPro" id="IPR002586">
    <property type="entry name" value="CobQ/CobB/MinD/ParA_Nub-bd_dom"/>
</dbReference>
<reference evidence="5 6" key="1">
    <citation type="submission" date="2016-10" db="EMBL/GenBank/DDBJ databases">
        <authorList>
            <person name="de Groot N.N."/>
        </authorList>
    </citation>
    <scope>NUCLEOTIDE SEQUENCE [LARGE SCALE GENOMIC DNA]</scope>
    <source>
        <strain evidence="5 6">CDM_5</strain>
    </source>
</reference>
<dbReference type="GO" id="GO:0009898">
    <property type="term" value="C:cytoplasmic side of plasma membrane"/>
    <property type="evidence" value="ECO:0007669"/>
    <property type="project" value="TreeGrafter"/>
</dbReference>
<dbReference type="Proteomes" id="UP000183894">
    <property type="component" value="Unassembled WGS sequence"/>
</dbReference>
<dbReference type="OrthoDB" id="238619at2157"/>
<gene>
    <name evidence="5" type="ORF">SAMN04488691_107106</name>
</gene>
<evidence type="ECO:0000259" key="4">
    <source>
        <dbReference type="Pfam" id="PF01656"/>
    </source>
</evidence>
<proteinExistence type="predicted"/>
<protein>
    <submittedName>
        <fullName evidence="5">Septum site-determining protein MinD</fullName>
    </submittedName>
</protein>
<evidence type="ECO:0000256" key="3">
    <source>
        <dbReference type="SAM" id="MobiDB-lite"/>
    </source>
</evidence>
<evidence type="ECO:0000256" key="2">
    <source>
        <dbReference type="ARBA" id="ARBA00022840"/>
    </source>
</evidence>
<feature type="region of interest" description="Disordered" evidence="3">
    <location>
        <begin position="49"/>
        <end position="70"/>
    </location>
</feature>
<dbReference type="EMBL" id="FOAD01000007">
    <property type="protein sequence ID" value="SEL72689.1"/>
    <property type="molecule type" value="Genomic_DNA"/>
</dbReference>
<sequence>MLAIAGGKGGSGKTTTTLGLAQAFDGDVLAVDADRDMPNLHAMAGVERPADDIPPVQSHPNDPSVSVAPAPRGVDDDAFERWLESLASDDRLALVDCPAGAGPDAAAPLRAADAVLVVTPLCTPALRDAAKTAAMARALGTPVVGGVVSRARVAPDAVGDVLDAPLLGTIPDGTSPVLTNPTVKAAYRRLADDIRGEGLL</sequence>
<dbReference type="PANTHER" id="PTHR43384">
    <property type="entry name" value="SEPTUM SITE-DETERMINING PROTEIN MIND HOMOLOG, CHLOROPLASTIC-RELATED"/>
    <property type="match status" value="1"/>
</dbReference>
<dbReference type="RefSeq" id="WP_074795402.1">
    <property type="nucleotide sequence ID" value="NZ_FOAD01000007.1"/>
</dbReference>
<dbReference type="PANTHER" id="PTHR43384:SF6">
    <property type="entry name" value="SEPTUM SITE-DETERMINING PROTEIN MIND HOMOLOG, CHLOROPLASTIC"/>
    <property type="match status" value="1"/>
</dbReference>
<dbReference type="AlphaFoldDB" id="A0A1H7SJV8"/>
<dbReference type="GO" id="GO:0051782">
    <property type="term" value="P:negative regulation of cell division"/>
    <property type="evidence" value="ECO:0007669"/>
    <property type="project" value="TreeGrafter"/>
</dbReference>
<evidence type="ECO:0000256" key="1">
    <source>
        <dbReference type="ARBA" id="ARBA00022741"/>
    </source>
</evidence>
<evidence type="ECO:0000313" key="5">
    <source>
        <dbReference type="EMBL" id="SEL72689.1"/>
    </source>
</evidence>
<dbReference type="InterPro" id="IPR027417">
    <property type="entry name" value="P-loop_NTPase"/>
</dbReference>
<dbReference type="GO" id="GO:0005829">
    <property type="term" value="C:cytosol"/>
    <property type="evidence" value="ECO:0007669"/>
    <property type="project" value="TreeGrafter"/>
</dbReference>